<dbReference type="RefSeq" id="WP_022970293.1">
    <property type="nucleotide sequence ID" value="NZ_ATVD01000006.1"/>
</dbReference>
<dbReference type="EMBL" id="AVCI01000009">
    <property type="protein sequence ID" value="KFN42597.1"/>
    <property type="molecule type" value="Genomic_DNA"/>
</dbReference>
<feature type="transmembrane region" description="Helical" evidence="1">
    <location>
        <begin position="12"/>
        <end position="36"/>
    </location>
</feature>
<proteinExistence type="predicted"/>
<evidence type="ECO:0000256" key="1">
    <source>
        <dbReference type="SAM" id="Phobius"/>
    </source>
</evidence>
<gene>
    <name evidence="2" type="ORF">N789_13230</name>
</gene>
<keyword evidence="1" id="KW-0472">Membrane</keyword>
<sequence>MAPSALSKFLKSLSLCVVLGLLLGMFCGAMLVLLGQMHHHALPPDDRWRVVLLLAAGASLFGWFFVIARFGVYVPTLLMICLLSLAIAALLVLLIVLFPALQAVATVPGALLGLILGKLACLLCRPRKVHHV</sequence>
<reference evidence="2 3" key="1">
    <citation type="submission" date="2013-09" db="EMBL/GenBank/DDBJ databases">
        <title>Genome sequencing of Arenimonas oryziterrae.</title>
        <authorList>
            <person name="Chen F."/>
            <person name="Wang G."/>
        </authorList>
    </citation>
    <scope>NUCLEOTIDE SEQUENCE [LARGE SCALE GENOMIC DNA]</scope>
    <source>
        <strain evidence="2 3">YC6267</strain>
    </source>
</reference>
<feature type="transmembrane region" description="Helical" evidence="1">
    <location>
        <begin position="77"/>
        <end position="98"/>
    </location>
</feature>
<dbReference type="STRING" id="1121015.GCA_000420545_02690"/>
<comment type="caution">
    <text evidence="2">The sequence shown here is derived from an EMBL/GenBank/DDBJ whole genome shotgun (WGS) entry which is preliminary data.</text>
</comment>
<feature type="transmembrane region" description="Helical" evidence="1">
    <location>
        <begin position="104"/>
        <end position="124"/>
    </location>
</feature>
<name>A0A091ATU8_9GAMM</name>
<keyword evidence="3" id="KW-1185">Reference proteome</keyword>
<feature type="transmembrane region" description="Helical" evidence="1">
    <location>
        <begin position="48"/>
        <end position="70"/>
    </location>
</feature>
<dbReference type="Proteomes" id="UP000029385">
    <property type="component" value="Unassembled WGS sequence"/>
</dbReference>
<evidence type="ECO:0000313" key="3">
    <source>
        <dbReference type="Proteomes" id="UP000029385"/>
    </source>
</evidence>
<accession>A0A091ATU8</accession>
<keyword evidence="1" id="KW-1133">Transmembrane helix</keyword>
<dbReference type="PATRIC" id="fig|1121015.4.peg.2117"/>
<evidence type="ECO:0000313" key="2">
    <source>
        <dbReference type="EMBL" id="KFN42597.1"/>
    </source>
</evidence>
<dbReference type="AlphaFoldDB" id="A0A091ATU8"/>
<protein>
    <submittedName>
        <fullName evidence="2">Uncharacterized protein</fullName>
    </submittedName>
</protein>
<keyword evidence="1" id="KW-0812">Transmembrane</keyword>
<organism evidence="2 3">
    <name type="scientific">Arenimonas oryziterrae DSM 21050 = YC6267</name>
    <dbReference type="NCBI Taxonomy" id="1121015"/>
    <lineage>
        <taxon>Bacteria</taxon>
        <taxon>Pseudomonadati</taxon>
        <taxon>Pseudomonadota</taxon>
        <taxon>Gammaproteobacteria</taxon>
        <taxon>Lysobacterales</taxon>
        <taxon>Lysobacteraceae</taxon>
        <taxon>Arenimonas</taxon>
    </lineage>
</organism>